<proteinExistence type="predicted"/>
<feature type="domain" description="Radical SAM core" evidence="1">
    <location>
        <begin position="1"/>
        <end position="142"/>
    </location>
</feature>
<sequence length="142" mass="16451">MVELNIIAQDTTNYGRDLKIKNGLSRLVKELEKIAGLKWIRLMYLYPAGVTDELIETIAKSEKIVHYIDIPIQHINDKILKDMRRPDTSQRICSLVENLRRACPDIVLRTTVIIGFPGETDQQFNELLKFIKWAKFDCLGCF</sequence>
<dbReference type="GO" id="GO:0005829">
    <property type="term" value="C:cytosol"/>
    <property type="evidence" value="ECO:0007669"/>
    <property type="project" value="TreeGrafter"/>
</dbReference>
<name>X0X8A1_9ZZZZ</name>
<organism evidence="2">
    <name type="scientific">marine sediment metagenome</name>
    <dbReference type="NCBI Taxonomy" id="412755"/>
    <lineage>
        <taxon>unclassified sequences</taxon>
        <taxon>metagenomes</taxon>
        <taxon>ecological metagenomes</taxon>
    </lineage>
</organism>
<protein>
    <recommendedName>
        <fullName evidence="1">Radical SAM core domain-containing protein</fullName>
    </recommendedName>
</protein>
<dbReference type="AlphaFoldDB" id="X0X8A1"/>
<evidence type="ECO:0000259" key="1">
    <source>
        <dbReference type="PROSITE" id="PS51918"/>
    </source>
</evidence>
<dbReference type="Gene3D" id="3.80.30.20">
    <property type="entry name" value="tm_1862 like domain"/>
    <property type="match status" value="1"/>
</dbReference>
<dbReference type="EMBL" id="BARS01040175">
    <property type="protein sequence ID" value="GAG32883.1"/>
    <property type="molecule type" value="Genomic_DNA"/>
</dbReference>
<dbReference type="PANTHER" id="PTHR43837">
    <property type="entry name" value="RIBOSOMAL PROTEIN S12 METHYLTHIOTRANSFERASE RIMO"/>
    <property type="match status" value="1"/>
</dbReference>
<reference evidence="2" key="1">
    <citation type="journal article" date="2014" name="Front. Microbiol.">
        <title>High frequency of phylogenetically diverse reductive dehalogenase-homologous genes in deep subseafloor sedimentary metagenomes.</title>
        <authorList>
            <person name="Kawai M."/>
            <person name="Futagami T."/>
            <person name="Toyoda A."/>
            <person name="Takaki Y."/>
            <person name="Nishi S."/>
            <person name="Hori S."/>
            <person name="Arai W."/>
            <person name="Tsubouchi T."/>
            <person name="Morono Y."/>
            <person name="Uchiyama I."/>
            <person name="Ito T."/>
            <person name="Fujiyama A."/>
            <person name="Inagaki F."/>
            <person name="Takami H."/>
        </authorList>
    </citation>
    <scope>NUCLEOTIDE SEQUENCE</scope>
    <source>
        <strain evidence="2">Expedition CK06-06</strain>
    </source>
</reference>
<gene>
    <name evidence="2" type="ORF">S01H1_61290</name>
</gene>
<dbReference type="Pfam" id="PF04055">
    <property type="entry name" value="Radical_SAM"/>
    <property type="match status" value="1"/>
</dbReference>
<dbReference type="InterPro" id="IPR005840">
    <property type="entry name" value="Ribosomal_uS12_MeSTrfase_RimO"/>
</dbReference>
<dbReference type="SUPFAM" id="SSF102114">
    <property type="entry name" value="Radical SAM enzymes"/>
    <property type="match status" value="1"/>
</dbReference>
<dbReference type="InterPro" id="IPR058240">
    <property type="entry name" value="rSAM_sf"/>
</dbReference>
<dbReference type="PROSITE" id="PS51918">
    <property type="entry name" value="RADICAL_SAM"/>
    <property type="match status" value="1"/>
</dbReference>
<evidence type="ECO:0000313" key="2">
    <source>
        <dbReference type="EMBL" id="GAG32883.1"/>
    </source>
</evidence>
<comment type="caution">
    <text evidence="2">The sequence shown here is derived from an EMBL/GenBank/DDBJ whole genome shotgun (WGS) entry which is preliminary data.</text>
</comment>
<dbReference type="GO" id="GO:0035599">
    <property type="term" value="F:aspartic acid methylthiotransferase activity"/>
    <property type="evidence" value="ECO:0007669"/>
    <property type="project" value="TreeGrafter"/>
</dbReference>
<accession>X0X8A1</accession>
<feature type="non-terminal residue" evidence="2">
    <location>
        <position position="142"/>
    </location>
</feature>
<dbReference type="GO" id="GO:0051539">
    <property type="term" value="F:4 iron, 4 sulfur cluster binding"/>
    <property type="evidence" value="ECO:0007669"/>
    <property type="project" value="InterPro"/>
</dbReference>
<dbReference type="PANTHER" id="PTHR43837:SF1">
    <property type="entry name" value="RIBOSOMAL PROTEIN US12 METHYLTHIOTRANSFERASE RIMO"/>
    <property type="match status" value="1"/>
</dbReference>
<dbReference type="InterPro" id="IPR007197">
    <property type="entry name" value="rSAM"/>
</dbReference>
<dbReference type="InterPro" id="IPR023404">
    <property type="entry name" value="rSAM_horseshoe"/>
</dbReference>